<reference evidence="2" key="1">
    <citation type="journal article" date="2022" name="Mol. Ecol. Resour.">
        <title>The genomes of chicory, endive, great burdock and yacon provide insights into Asteraceae palaeo-polyploidization history and plant inulin production.</title>
        <authorList>
            <person name="Fan W."/>
            <person name="Wang S."/>
            <person name="Wang H."/>
            <person name="Wang A."/>
            <person name="Jiang F."/>
            <person name="Liu H."/>
            <person name="Zhao H."/>
            <person name="Xu D."/>
            <person name="Zhang Y."/>
        </authorList>
    </citation>
    <scope>NUCLEOTIDE SEQUENCE [LARGE SCALE GENOMIC DNA]</scope>
    <source>
        <strain evidence="2">cv. Yunnan</strain>
    </source>
</reference>
<sequence length="137" mass="15521">MVGISFTENSLQRLPVTSPSDFNNVVEAFEFPEFSYLGGRAPRTQIIGRVYTANESPLDKRIPFHHEYPEFVAKLVEHGLTYITVTRDEDDASAIGGTGWKSAYMTDDKNIAEERKLDLQGSKVRIKDGMEWECCKN</sequence>
<protein>
    <submittedName>
        <fullName evidence="1">Uncharacterized protein</fullName>
    </submittedName>
</protein>
<proteinExistence type="predicted"/>
<dbReference type="EMBL" id="CM042031">
    <property type="protein sequence ID" value="KAI3786128.1"/>
    <property type="molecule type" value="Genomic_DNA"/>
</dbReference>
<comment type="caution">
    <text evidence="1">The sequence shown here is derived from an EMBL/GenBank/DDBJ whole genome shotgun (WGS) entry which is preliminary data.</text>
</comment>
<gene>
    <name evidence="1" type="ORF">L1987_45259</name>
</gene>
<evidence type="ECO:0000313" key="2">
    <source>
        <dbReference type="Proteomes" id="UP001056120"/>
    </source>
</evidence>
<reference evidence="1 2" key="2">
    <citation type="journal article" date="2022" name="Mol. Ecol. Resour.">
        <title>The genomes of chicory, endive, great burdock and yacon provide insights into Asteraceae paleo-polyploidization history and plant inulin production.</title>
        <authorList>
            <person name="Fan W."/>
            <person name="Wang S."/>
            <person name="Wang H."/>
            <person name="Wang A."/>
            <person name="Jiang F."/>
            <person name="Liu H."/>
            <person name="Zhao H."/>
            <person name="Xu D."/>
            <person name="Zhang Y."/>
        </authorList>
    </citation>
    <scope>NUCLEOTIDE SEQUENCE [LARGE SCALE GENOMIC DNA]</scope>
    <source>
        <strain evidence="2">cv. Yunnan</strain>
        <tissue evidence="1">Leaves</tissue>
    </source>
</reference>
<keyword evidence="2" id="KW-1185">Reference proteome</keyword>
<name>A0ACB9GRG8_9ASTR</name>
<evidence type="ECO:0000313" key="1">
    <source>
        <dbReference type="EMBL" id="KAI3786128.1"/>
    </source>
</evidence>
<accession>A0ACB9GRG8</accession>
<dbReference type="Proteomes" id="UP001056120">
    <property type="component" value="Linkage Group LG14"/>
</dbReference>
<organism evidence="1 2">
    <name type="scientific">Smallanthus sonchifolius</name>
    <dbReference type="NCBI Taxonomy" id="185202"/>
    <lineage>
        <taxon>Eukaryota</taxon>
        <taxon>Viridiplantae</taxon>
        <taxon>Streptophyta</taxon>
        <taxon>Embryophyta</taxon>
        <taxon>Tracheophyta</taxon>
        <taxon>Spermatophyta</taxon>
        <taxon>Magnoliopsida</taxon>
        <taxon>eudicotyledons</taxon>
        <taxon>Gunneridae</taxon>
        <taxon>Pentapetalae</taxon>
        <taxon>asterids</taxon>
        <taxon>campanulids</taxon>
        <taxon>Asterales</taxon>
        <taxon>Asteraceae</taxon>
        <taxon>Asteroideae</taxon>
        <taxon>Heliantheae alliance</taxon>
        <taxon>Millerieae</taxon>
        <taxon>Smallanthus</taxon>
    </lineage>
</organism>